<evidence type="ECO:0000313" key="7">
    <source>
        <dbReference type="EMBL" id="VAV99231.1"/>
    </source>
</evidence>
<feature type="transmembrane region" description="Helical" evidence="6">
    <location>
        <begin position="679"/>
        <end position="696"/>
    </location>
</feature>
<feature type="transmembrane region" description="Helical" evidence="6">
    <location>
        <begin position="138"/>
        <end position="157"/>
    </location>
</feature>
<feature type="transmembrane region" description="Helical" evidence="6">
    <location>
        <begin position="480"/>
        <end position="500"/>
    </location>
</feature>
<proteinExistence type="predicted"/>
<sequence>MTVGIGLALVVWAALNVGRVAAVEQAIVDLAQSIPLWFDDVYRVAYFGGLVLLIGLVIGVIAQGSKRLDLLRDIVLAALGSIGLALVLIWLVDGSIPPILPEVTNTDPTFTFPILRVALLTSAITVASPHLALPVRRFGWLMVIIVATSGLGLGLGLPGDAGGGFALGLVAGGSILLIFGSPRGYPSPAAVTSALFDLGLTVSDVQPAVDRSWGVRRYAGTLDDGSKIDVKAYGRDATDSQYLARVWRRLWYRDAGQTFTSSRLQAIEHEALAILKADKVGVATLELLAVGLGGDDTALIVTTDRGTAADDVALSDDVLADVWREVGKLHGAGISHGALTLDAVTFDRGRPLIGDLGGASLSASVMRRSIDVVNLVFSMSLRVGPQKAVAAATTGLGDEALVAALPYMQTAALTRVQRSDADDPKAIVKEVRDLIAAAADVEVPEEAKLRRVRPKDLVMPALSLIAVYALLSMLTDIDFVAVWAVVQDASWALIIIGFLIGQTTFLPEATGMLFATGYDLPLKPLTILQVSVKWIGLAVPSAAGRVTMNTLFLRKYGVTPSIALTQGVLDGVAGFVIEAGILVVAFLVADVSFDLTTGDARLGLLFGIIAVLIGVSVFVLTRVEKVRSAVLPALKDAWGLLWSLLKNPKRTLGLLGSNLASRSILAITMWFILQAIGTPLPLVTALVVTVATNLLAGLVPIPGGIGVAEAVLTSMLIFAGLGADEAFAAAVVFRFATFYIPAAEGFFAMKWLEANDHL</sequence>
<feature type="transmembrane region" description="Helical" evidence="6">
    <location>
        <begin position="600"/>
        <end position="620"/>
    </location>
</feature>
<comment type="subcellular location">
    <subcellularLocation>
        <location evidence="1">Cell membrane</location>
        <topology evidence="1">Multi-pass membrane protein</topology>
    </subcellularLocation>
</comment>
<keyword evidence="3 6" id="KW-0812">Transmembrane</keyword>
<keyword evidence="5 6" id="KW-0472">Membrane</keyword>
<keyword evidence="2" id="KW-1003">Cell membrane</keyword>
<evidence type="ECO:0008006" key="8">
    <source>
        <dbReference type="Google" id="ProtNLM"/>
    </source>
</evidence>
<name>A0A3B0S8P5_9ZZZZ</name>
<feature type="transmembrane region" description="Helical" evidence="6">
    <location>
        <begin position="727"/>
        <end position="749"/>
    </location>
</feature>
<organism evidence="7">
    <name type="scientific">hydrothermal vent metagenome</name>
    <dbReference type="NCBI Taxonomy" id="652676"/>
    <lineage>
        <taxon>unclassified sequences</taxon>
        <taxon>metagenomes</taxon>
        <taxon>ecological metagenomes</taxon>
    </lineage>
</organism>
<evidence type="ECO:0000256" key="1">
    <source>
        <dbReference type="ARBA" id="ARBA00004651"/>
    </source>
</evidence>
<feature type="transmembrane region" description="Helical" evidence="6">
    <location>
        <begin position="703"/>
        <end position="721"/>
    </location>
</feature>
<dbReference type="EMBL" id="UOEI01000253">
    <property type="protein sequence ID" value="VAV99231.1"/>
    <property type="molecule type" value="Genomic_DNA"/>
</dbReference>
<feature type="transmembrane region" description="Helical" evidence="6">
    <location>
        <begin position="163"/>
        <end position="180"/>
    </location>
</feature>
<gene>
    <name evidence="7" type="ORF">MNBD_ACTINO01-1354</name>
</gene>
<keyword evidence="4 6" id="KW-1133">Transmembrane helix</keyword>
<dbReference type="PANTHER" id="PTHR39087">
    <property type="entry name" value="UPF0104 MEMBRANE PROTEIN MJ1595"/>
    <property type="match status" value="1"/>
</dbReference>
<feature type="transmembrane region" description="Helical" evidence="6">
    <location>
        <begin position="74"/>
        <end position="92"/>
    </location>
</feature>
<dbReference type="GO" id="GO:0005886">
    <property type="term" value="C:plasma membrane"/>
    <property type="evidence" value="ECO:0007669"/>
    <property type="project" value="UniProtKB-SubCell"/>
</dbReference>
<evidence type="ECO:0000256" key="2">
    <source>
        <dbReference type="ARBA" id="ARBA00022475"/>
    </source>
</evidence>
<feature type="transmembrane region" description="Helical" evidence="6">
    <location>
        <begin position="457"/>
        <end position="474"/>
    </location>
</feature>
<feature type="transmembrane region" description="Helical" evidence="6">
    <location>
        <begin position="112"/>
        <end position="131"/>
    </location>
</feature>
<evidence type="ECO:0000256" key="4">
    <source>
        <dbReference type="ARBA" id="ARBA00022989"/>
    </source>
</evidence>
<evidence type="ECO:0000256" key="6">
    <source>
        <dbReference type="SAM" id="Phobius"/>
    </source>
</evidence>
<feature type="transmembrane region" description="Helical" evidence="6">
    <location>
        <begin position="562"/>
        <end position="588"/>
    </location>
</feature>
<dbReference type="PANTHER" id="PTHR39087:SF2">
    <property type="entry name" value="UPF0104 MEMBRANE PROTEIN MJ1595"/>
    <property type="match status" value="1"/>
</dbReference>
<dbReference type="NCBIfam" id="TIGR00374">
    <property type="entry name" value="flippase-like domain"/>
    <property type="match status" value="1"/>
</dbReference>
<evidence type="ECO:0000256" key="3">
    <source>
        <dbReference type="ARBA" id="ARBA00022692"/>
    </source>
</evidence>
<dbReference type="Pfam" id="PF03706">
    <property type="entry name" value="LPG_synthase_TM"/>
    <property type="match status" value="1"/>
</dbReference>
<reference evidence="7" key="1">
    <citation type="submission" date="2018-06" db="EMBL/GenBank/DDBJ databases">
        <authorList>
            <person name="Zhirakovskaya E."/>
        </authorList>
    </citation>
    <scope>NUCLEOTIDE SEQUENCE</scope>
</reference>
<protein>
    <recommendedName>
        <fullName evidence="8">Integral membrane protein</fullName>
    </recommendedName>
</protein>
<dbReference type="InterPro" id="IPR022791">
    <property type="entry name" value="L-PG_synthase/AglD"/>
</dbReference>
<dbReference type="AlphaFoldDB" id="A0A3B0S8P5"/>
<accession>A0A3B0S8P5</accession>
<evidence type="ECO:0000256" key="5">
    <source>
        <dbReference type="ARBA" id="ARBA00023136"/>
    </source>
</evidence>
<feature type="transmembrane region" description="Helical" evidence="6">
    <location>
        <begin position="41"/>
        <end position="62"/>
    </location>
</feature>